<evidence type="ECO:0000313" key="6">
    <source>
        <dbReference type="EMBL" id="SIQ27272.1"/>
    </source>
</evidence>
<dbReference type="GO" id="GO:0005829">
    <property type="term" value="C:cytosol"/>
    <property type="evidence" value="ECO:0007669"/>
    <property type="project" value="TreeGrafter"/>
</dbReference>
<sequence length="456" mass="48364">MARSLWFAWAWLADGWQRDVVLTIDHAGIITGITAGAGQGGCDIVPGIAMPGLANLHSHGFQRAMAGLAERGNRPGEDFWSWRHVMYQVVNALDPDEIEAVNTMAYVEMLQAGFTTVGEFHYVHHDPTGKPYAARAELAGRVIAAAQASGIGLTMLPCLYSAGGIGRAAEPGQRRFINDRDAFLRLHDETADLLRAAMPDAVLGVAPHSLRAARPADVAAIGGLFPTGPVHIHAAEQMIEVDDCLTSLGAPPVAWLLDHAGVDQRWCLIHATHLTASETARLAASGAVAGLCPLTEADLGDGIFAGPAFLQAGGRFGIGSDSLIRIDATEELRQLDTSQRLRDQRRVVLSPHGSAGEVLLRGAWQGGAQAMGQPIGALAIGNRADIVVLDHAGTDLAALPPARWLDHFVFVGGTRLIDRVYAGGRLVVSGGRHHEHAPVAARFRAVLRRLIDALAG</sequence>
<dbReference type="InterPro" id="IPR006680">
    <property type="entry name" value="Amidohydro-rel"/>
</dbReference>
<dbReference type="Proteomes" id="UP000186308">
    <property type="component" value="Unassembled WGS sequence"/>
</dbReference>
<keyword evidence="7" id="KW-1185">Reference proteome</keyword>
<dbReference type="EMBL" id="FTNE01000003">
    <property type="protein sequence ID" value="SIQ27272.1"/>
    <property type="molecule type" value="Genomic_DNA"/>
</dbReference>
<accession>A0A8G2CIF3</accession>
<dbReference type="Gene3D" id="3.20.20.140">
    <property type="entry name" value="Metal-dependent hydrolases"/>
    <property type="match status" value="1"/>
</dbReference>
<dbReference type="GO" id="GO:0046872">
    <property type="term" value="F:metal ion binding"/>
    <property type="evidence" value="ECO:0007669"/>
    <property type="project" value="UniProtKB-KW"/>
</dbReference>
<evidence type="ECO:0000259" key="5">
    <source>
        <dbReference type="Pfam" id="PF01979"/>
    </source>
</evidence>
<dbReference type="Pfam" id="PF01979">
    <property type="entry name" value="Amidohydro_1"/>
    <property type="match status" value="1"/>
</dbReference>
<organism evidence="6 7">
    <name type="scientific">Acidiphilium rubrum</name>
    <dbReference type="NCBI Taxonomy" id="526"/>
    <lineage>
        <taxon>Bacteria</taxon>
        <taxon>Pseudomonadati</taxon>
        <taxon>Pseudomonadota</taxon>
        <taxon>Alphaproteobacteria</taxon>
        <taxon>Acetobacterales</taxon>
        <taxon>Acidocellaceae</taxon>
        <taxon>Acidiphilium</taxon>
    </lineage>
</organism>
<dbReference type="SUPFAM" id="SSF51556">
    <property type="entry name" value="Metallo-dependent hydrolases"/>
    <property type="match status" value="1"/>
</dbReference>
<dbReference type="GO" id="GO:0019239">
    <property type="term" value="F:deaminase activity"/>
    <property type="evidence" value="ECO:0007669"/>
    <property type="project" value="TreeGrafter"/>
</dbReference>
<keyword evidence="4" id="KW-0862">Zinc</keyword>
<keyword evidence="3" id="KW-0378">Hydrolase</keyword>
<dbReference type="RefSeq" id="WP_029311565.1">
    <property type="nucleotide sequence ID" value="NZ_FTNE01000003.1"/>
</dbReference>
<name>A0A8G2CIF3_ACIRU</name>
<evidence type="ECO:0000256" key="2">
    <source>
        <dbReference type="ARBA" id="ARBA00022723"/>
    </source>
</evidence>
<gene>
    <name evidence="6" type="ORF">SAMN05421828_10339</name>
</gene>
<comment type="cofactor">
    <cofactor evidence="1">
        <name>Zn(2+)</name>
        <dbReference type="ChEBI" id="CHEBI:29105"/>
    </cofactor>
</comment>
<comment type="caution">
    <text evidence="6">The sequence shown here is derived from an EMBL/GenBank/DDBJ whole genome shotgun (WGS) entry which is preliminary data.</text>
</comment>
<dbReference type="PANTHER" id="PTHR11271">
    <property type="entry name" value="GUANINE DEAMINASE"/>
    <property type="match status" value="1"/>
</dbReference>
<dbReference type="NCBIfam" id="TIGR02022">
    <property type="entry name" value="hutF"/>
    <property type="match status" value="1"/>
</dbReference>
<dbReference type="PANTHER" id="PTHR11271:SF48">
    <property type="entry name" value="AMIDOHYDROLASE-RELATED DOMAIN-CONTAINING PROTEIN"/>
    <property type="match status" value="1"/>
</dbReference>
<dbReference type="InterPro" id="IPR010252">
    <property type="entry name" value="HutF"/>
</dbReference>
<keyword evidence="2" id="KW-0479">Metal-binding</keyword>
<dbReference type="OrthoDB" id="9796020at2"/>
<reference evidence="6 7" key="1">
    <citation type="submission" date="2017-01" db="EMBL/GenBank/DDBJ databases">
        <authorList>
            <person name="Varghese N."/>
            <person name="Submissions S."/>
        </authorList>
    </citation>
    <scope>NUCLEOTIDE SEQUENCE [LARGE SCALE GENOMIC DNA]</scope>
    <source>
        <strain evidence="6 7">ATCC 35905</strain>
    </source>
</reference>
<dbReference type="Gene3D" id="2.30.40.10">
    <property type="entry name" value="Urease, subunit C, domain 1"/>
    <property type="match status" value="1"/>
</dbReference>
<dbReference type="InterPro" id="IPR011059">
    <property type="entry name" value="Metal-dep_hydrolase_composite"/>
</dbReference>
<evidence type="ECO:0000256" key="3">
    <source>
        <dbReference type="ARBA" id="ARBA00022801"/>
    </source>
</evidence>
<dbReference type="NCBIfam" id="NF006684">
    <property type="entry name" value="PRK09229.1-5"/>
    <property type="match status" value="1"/>
</dbReference>
<dbReference type="InterPro" id="IPR051607">
    <property type="entry name" value="Metallo-dep_hydrolases"/>
</dbReference>
<evidence type="ECO:0000256" key="4">
    <source>
        <dbReference type="ARBA" id="ARBA00022833"/>
    </source>
</evidence>
<protein>
    <submittedName>
        <fullName evidence="6">Formiminoglutamate deiminase</fullName>
    </submittedName>
</protein>
<evidence type="ECO:0000256" key="1">
    <source>
        <dbReference type="ARBA" id="ARBA00001947"/>
    </source>
</evidence>
<dbReference type="SUPFAM" id="SSF51338">
    <property type="entry name" value="Composite domain of metallo-dependent hydrolases"/>
    <property type="match status" value="1"/>
</dbReference>
<proteinExistence type="predicted"/>
<evidence type="ECO:0000313" key="7">
    <source>
        <dbReference type="Proteomes" id="UP000186308"/>
    </source>
</evidence>
<feature type="domain" description="Amidohydrolase-related" evidence="5">
    <location>
        <begin position="48"/>
        <end position="427"/>
    </location>
</feature>
<dbReference type="InterPro" id="IPR032466">
    <property type="entry name" value="Metal_Hydrolase"/>
</dbReference>
<dbReference type="NCBIfam" id="NF006681">
    <property type="entry name" value="PRK09229.1-2"/>
    <property type="match status" value="1"/>
</dbReference>
<dbReference type="AlphaFoldDB" id="A0A8G2CIF3"/>